<sequence length="214" mass="22286">MSINFQVDSTRDATSYSRTAATDTGKQGDGTFAASLESATSALFASAEEERDFAANLTKRLQAAGIDTSKPIALTTDSTGAVIAKDGTTDKDKIDAVFAADPVLANEYRKVASTETLRALGTVYQPYARDYQAAGNDAARASVWQRYQGPFRAVEAAGNELTLSDGTLTSRAVEVAQAAVSTMSAAQGLPAGLVAQVERSNQDSLMDAVGGGKD</sequence>
<keyword evidence="3" id="KW-1185">Reference proteome</keyword>
<dbReference type="RefSeq" id="WP_377315625.1">
    <property type="nucleotide sequence ID" value="NZ_JBHUIY010000012.1"/>
</dbReference>
<evidence type="ECO:0000313" key="2">
    <source>
        <dbReference type="EMBL" id="MFD2233740.1"/>
    </source>
</evidence>
<organism evidence="2 3">
    <name type="scientific">Phaeospirillum tilakii</name>
    <dbReference type="NCBI Taxonomy" id="741673"/>
    <lineage>
        <taxon>Bacteria</taxon>
        <taxon>Pseudomonadati</taxon>
        <taxon>Pseudomonadota</taxon>
        <taxon>Alphaproteobacteria</taxon>
        <taxon>Rhodospirillales</taxon>
        <taxon>Rhodospirillaceae</taxon>
        <taxon>Phaeospirillum</taxon>
    </lineage>
</organism>
<gene>
    <name evidence="2" type="ORF">ACFSNB_07980</name>
</gene>
<evidence type="ECO:0008006" key="4">
    <source>
        <dbReference type="Google" id="ProtNLM"/>
    </source>
</evidence>
<dbReference type="Proteomes" id="UP001597296">
    <property type="component" value="Unassembled WGS sequence"/>
</dbReference>
<feature type="compositionally biased region" description="Polar residues" evidence="1">
    <location>
        <begin position="1"/>
        <end position="25"/>
    </location>
</feature>
<proteinExistence type="predicted"/>
<protein>
    <recommendedName>
        <fullName evidence="4">SprA-related family protein</fullName>
    </recommendedName>
</protein>
<name>A0ABW5CCB3_9PROT</name>
<feature type="region of interest" description="Disordered" evidence="1">
    <location>
        <begin position="1"/>
        <end position="28"/>
    </location>
</feature>
<comment type="caution">
    <text evidence="2">The sequence shown here is derived from an EMBL/GenBank/DDBJ whole genome shotgun (WGS) entry which is preliminary data.</text>
</comment>
<evidence type="ECO:0000313" key="3">
    <source>
        <dbReference type="Proteomes" id="UP001597296"/>
    </source>
</evidence>
<accession>A0ABW5CCB3</accession>
<reference evidence="3" key="1">
    <citation type="journal article" date="2019" name="Int. J. Syst. Evol. Microbiol.">
        <title>The Global Catalogue of Microorganisms (GCM) 10K type strain sequencing project: providing services to taxonomists for standard genome sequencing and annotation.</title>
        <authorList>
            <consortium name="The Broad Institute Genomics Platform"/>
            <consortium name="The Broad Institute Genome Sequencing Center for Infectious Disease"/>
            <person name="Wu L."/>
            <person name="Ma J."/>
        </authorList>
    </citation>
    <scope>NUCLEOTIDE SEQUENCE [LARGE SCALE GENOMIC DNA]</scope>
    <source>
        <strain evidence="3">KCTC 15012</strain>
    </source>
</reference>
<evidence type="ECO:0000256" key="1">
    <source>
        <dbReference type="SAM" id="MobiDB-lite"/>
    </source>
</evidence>
<dbReference type="EMBL" id="JBHUIY010000012">
    <property type="protein sequence ID" value="MFD2233740.1"/>
    <property type="molecule type" value="Genomic_DNA"/>
</dbReference>